<keyword evidence="2" id="KW-1185">Reference proteome</keyword>
<reference evidence="2" key="1">
    <citation type="submission" date="2016-01" db="EMBL/GenBank/DDBJ databases">
        <authorList>
            <person name="Mitreva M."/>
            <person name="Pepin K.H."/>
            <person name="Mihindukulasuriya K.A."/>
            <person name="Fulton R."/>
            <person name="Fronick C."/>
            <person name="O'Laughlin M."/>
            <person name="Miner T."/>
            <person name="Herter B."/>
            <person name="Rosa B.A."/>
            <person name="Cordes M."/>
            <person name="Tomlinson C."/>
            <person name="Wollam A."/>
            <person name="Palsikar V.B."/>
            <person name="Mardis E.R."/>
            <person name="Wilson R.K."/>
        </authorList>
    </citation>
    <scope>NUCLEOTIDE SEQUENCE [LARGE SCALE GENOMIC DNA]</scope>
    <source>
        <strain evidence="2">MJR7757B</strain>
    </source>
</reference>
<dbReference type="Proteomes" id="UP000070401">
    <property type="component" value="Unassembled WGS sequence"/>
</dbReference>
<dbReference type="Pfam" id="PF13289">
    <property type="entry name" value="SIR2_2"/>
    <property type="match status" value="1"/>
</dbReference>
<accession>A0A133NE27</accession>
<comment type="caution">
    <text evidence="1">The sequence shown here is derived from an EMBL/GenBank/DDBJ whole genome shotgun (WGS) entry which is preliminary data.</text>
</comment>
<organism evidence="1 2">
    <name type="scientific">Fusobacterium nucleatum</name>
    <dbReference type="NCBI Taxonomy" id="851"/>
    <lineage>
        <taxon>Bacteria</taxon>
        <taxon>Fusobacteriati</taxon>
        <taxon>Fusobacteriota</taxon>
        <taxon>Fusobacteriia</taxon>
        <taxon>Fusobacteriales</taxon>
        <taxon>Fusobacteriaceae</taxon>
        <taxon>Fusobacterium</taxon>
    </lineage>
</organism>
<gene>
    <name evidence="1" type="ORF">HMPREF3221_02287</name>
</gene>
<name>A0A133NE27_FUSNU</name>
<dbReference type="AlphaFoldDB" id="A0A133NE27"/>
<dbReference type="RefSeq" id="WP_060798943.1">
    <property type="nucleotide sequence ID" value="NZ_CP159325.1"/>
</dbReference>
<dbReference type="EMBL" id="LRPY01000247">
    <property type="protein sequence ID" value="KXA14560.1"/>
    <property type="molecule type" value="Genomic_DNA"/>
</dbReference>
<evidence type="ECO:0000313" key="2">
    <source>
        <dbReference type="Proteomes" id="UP000070401"/>
    </source>
</evidence>
<dbReference type="PATRIC" id="fig|851.8.peg.2308"/>
<protein>
    <submittedName>
        <fullName evidence="1">Uncharacterized protein</fullName>
    </submittedName>
</protein>
<evidence type="ECO:0000313" key="1">
    <source>
        <dbReference type="EMBL" id="KXA14560.1"/>
    </source>
</evidence>
<proteinExistence type="predicted"/>
<sequence>MSEEKNEIYFYQGKNNKVNYDYQLSDILVEIETFLCKNIEKTENLCFLIGSGCSSTAIPLMRETFDNIKNYITLFYGEEILGDFKKSADLEKYLNWLNKAIDFLNNEENNNYKKVKKYAQEQLIQSIDINYNNKEALDILEIYKKFYNIIFKIRNKSKNPINVFTTNYDLFNEKALENLKINYCNGFSGFIERVFEPSIFKQRIVDEENRYKEKWNPLKRYVRLYKIHGSIDWIEKDDKIQQVQEYSGKENILIYPTQAKHFETQYTPYSELFREMSIKLQSPNTTLIILGYGFSDDHINNLIAQSLTNEDFNLIILSSLKEERAKEFFNKYNDNTNIHFIGGKNEKGKPLHYFDIFLSILNGGVMD</sequence>